<gene>
    <name evidence="1" type="ORF">GCM10014715_68230</name>
</gene>
<evidence type="ECO:0000313" key="1">
    <source>
        <dbReference type="EMBL" id="GHF02449.1"/>
    </source>
</evidence>
<dbReference type="AlphaFoldDB" id="A0A919E1Z3"/>
<protein>
    <submittedName>
        <fullName evidence="1">Uncharacterized protein</fullName>
    </submittedName>
</protein>
<reference evidence="1" key="2">
    <citation type="submission" date="2020-09" db="EMBL/GenBank/DDBJ databases">
        <authorList>
            <person name="Sun Q."/>
            <person name="Ohkuma M."/>
        </authorList>
    </citation>
    <scope>NUCLEOTIDE SEQUENCE</scope>
    <source>
        <strain evidence="1">JCM 3302</strain>
    </source>
</reference>
<organism evidence="1 2">
    <name type="scientific">Streptomyces spiralis</name>
    <dbReference type="NCBI Taxonomy" id="66376"/>
    <lineage>
        <taxon>Bacteria</taxon>
        <taxon>Bacillati</taxon>
        <taxon>Actinomycetota</taxon>
        <taxon>Actinomycetes</taxon>
        <taxon>Kitasatosporales</taxon>
        <taxon>Streptomycetaceae</taxon>
        <taxon>Streptomyces</taxon>
    </lineage>
</organism>
<evidence type="ECO:0000313" key="2">
    <source>
        <dbReference type="Proteomes" id="UP000641386"/>
    </source>
</evidence>
<sequence>MDPQSIPEVRRWTQETGGDTDYLDYLSQRAGLGDWAALSRVLMPEFVEVAGCVLWDRVYAPDNFRTWHEHLKGDATAIEATLNQLRLWLYIDIPEDQESERGALALAEDIAASWRRSLREAFPDRAFEVSATETEDGPVVSFVTMR</sequence>
<keyword evidence="2" id="KW-1185">Reference proteome</keyword>
<name>A0A919E1Z3_9ACTN</name>
<dbReference type="EMBL" id="BNBC01000043">
    <property type="protein sequence ID" value="GHF02449.1"/>
    <property type="molecule type" value="Genomic_DNA"/>
</dbReference>
<proteinExistence type="predicted"/>
<reference evidence="1" key="1">
    <citation type="journal article" date="2014" name="Int. J. Syst. Evol. Microbiol.">
        <title>Complete genome sequence of Corynebacterium casei LMG S-19264T (=DSM 44701T), isolated from a smear-ripened cheese.</title>
        <authorList>
            <consortium name="US DOE Joint Genome Institute (JGI-PGF)"/>
            <person name="Walter F."/>
            <person name="Albersmeier A."/>
            <person name="Kalinowski J."/>
            <person name="Ruckert C."/>
        </authorList>
    </citation>
    <scope>NUCLEOTIDE SEQUENCE</scope>
    <source>
        <strain evidence="1">JCM 3302</strain>
    </source>
</reference>
<comment type="caution">
    <text evidence="1">The sequence shown here is derived from an EMBL/GenBank/DDBJ whole genome shotgun (WGS) entry which is preliminary data.</text>
</comment>
<dbReference type="RefSeq" id="WP_189906401.1">
    <property type="nucleotide sequence ID" value="NZ_BNBC01000043.1"/>
</dbReference>
<accession>A0A919E1Z3</accession>
<dbReference type="Proteomes" id="UP000641386">
    <property type="component" value="Unassembled WGS sequence"/>
</dbReference>